<accession>A0ABR1WSF9</accession>
<dbReference type="PANTHER" id="PTHR47791:SF3">
    <property type="entry name" value="MEIOTICALLY UP-REGULATED GENE 191 PROTEIN"/>
    <property type="match status" value="1"/>
</dbReference>
<dbReference type="SUPFAM" id="SSF48208">
    <property type="entry name" value="Six-hairpin glycosidases"/>
    <property type="match status" value="1"/>
</dbReference>
<dbReference type="RefSeq" id="XP_066720610.1">
    <property type="nucleotide sequence ID" value="XM_066852469.1"/>
</dbReference>
<dbReference type="InterPro" id="IPR053169">
    <property type="entry name" value="MUG_Protein"/>
</dbReference>
<dbReference type="GO" id="GO:0016787">
    <property type="term" value="F:hydrolase activity"/>
    <property type="evidence" value="ECO:0007669"/>
    <property type="project" value="UniProtKB-KW"/>
</dbReference>
<sequence length="371" mass="41182">MKLARLFSPSCLLFSNLATSLSVPQPSAILDATQAAINALNTFYDKPTGRWDPTVNWWYSGIALQAILDYTQLTGSRDYLAQAQHTIDIQRAPLAWWPDGMGDFRADSTDDTGWWALALLRMYELTGNSTYLYIAKEDEAYIYQYWLPDTCKGGLIWSIPSLSYKNAISNVLYLELTASLHNLIPGDTFYLNRSLSQWQWFNSSGMINSQWLINDGLLDPQSNDSSVCLNNNASVWTYNQGVVLGGLVELHKATGDQGYLDTACKIADAVVGSLTLSPGGILTETCTDSNPCGTNGWSFKGIFMNRLAKLNKALPDRRYSEYIRTNEQTMYSNARNGSDFYGGVWQNPFDGRDLGKQVSAVSLLIATLGLP</sequence>
<organism evidence="2 3">
    <name type="scientific">Apiospora phragmitis</name>
    <dbReference type="NCBI Taxonomy" id="2905665"/>
    <lineage>
        <taxon>Eukaryota</taxon>
        <taxon>Fungi</taxon>
        <taxon>Dikarya</taxon>
        <taxon>Ascomycota</taxon>
        <taxon>Pezizomycotina</taxon>
        <taxon>Sordariomycetes</taxon>
        <taxon>Xylariomycetidae</taxon>
        <taxon>Amphisphaeriales</taxon>
        <taxon>Apiosporaceae</taxon>
        <taxon>Apiospora</taxon>
    </lineage>
</organism>
<keyword evidence="2" id="KW-0378">Hydrolase</keyword>
<dbReference type="Gene3D" id="1.50.10.20">
    <property type="match status" value="1"/>
</dbReference>
<proteinExistence type="predicted"/>
<dbReference type="EMBL" id="JAQQWL010000002">
    <property type="protein sequence ID" value="KAK8086086.1"/>
    <property type="molecule type" value="Genomic_DNA"/>
</dbReference>
<dbReference type="InterPro" id="IPR008928">
    <property type="entry name" value="6-hairpin_glycosidase_sf"/>
</dbReference>
<keyword evidence="1" id="KW-0732">Signal</keyword>
<keyword evidence="3" id="KW-1185">Reference proteome</keyword>
<dbReference type="GeneID" id="92085532"/>
<evidence type="ECO:0000313" key="3">
    <source>
        <dbReference type="Proteomes" id="UP001480595"/>
    </source>
</evidence>
<dbReference type="InterPro" id="IPR005198">
    <property type="entry name" value="Glyco_hydro_76"/>
</dbReference>
<feature type="signal peptide" evidence="1">
    <location>
        <begin position="1"/>
        <end position="22"/>
    </location>
</feature>
<gene>
    <name evidence="2" type="ORF">PG994_001060</name>
</gene>
<protein>
    <submittedName>
        <fullName evidence="2">Glycoside hydrolase</fullName>
    </submittedName>
</protein>
<dbReference type="Pfam" id="PF03663">
    <property type="entry name" value="Glyco_hydro_76"/>
    <property type="match status" value="1"/>
</dbReference>
<dbReference type="PANTHER" id="PTHR47791">
    <property type="entry name" value="MEIOTICALLY UP-REGULATED GENE 191 PROTEIN"/>
    <property type="match status" value="1"/>
</dbReference>
<comment type="caution">
    <text evidence="2">The sequence shown here is derived from an EMBL/GenBank/DDBJ whole genome shotgun (WGS) entry which is preliminary data.</text>
</comment>
<reference evidence="2 3" key="1">
    <citation type="submission" date="2023-01" db="EMBL/GenBank/DDBJ databases">
        <title>Analysis of 21 Apiospora genomes using comparative genomics revels a genus with tremendous synthesis potential of carbohydrate active enzymes and secondary metabolites.</title>
        <authorList>
            <person name="Sorensen T."/>
        </authorList>
    </citation>
    <scope>NUCLEOTIDE SEQUENCE [LARGE SCALE GENOMIC DNA]</scope>
    <source>
        <strain evidence="2 3">CBS 135458</strain>
    </source>
</reference>
<dbReference type="Proteomes" id="UP001480595">
    <property type="component" value="Unassembled WGS sequence"/>
</dbReference>
<feature type="chain" id="PRO_5046147278" evidence="1">
    <location>
        <begin position="23"/>
        <end position="371"/>
    </location>
</feature>
<evidence type="ECO:0000256" key="1">
    <source>
        <dbReference type="SAM" id="SignalP"/>
    </source>
</evidence>
<evidence type="ECO:0000313" key="2">
    <source>
        <dbReference type="EMBL" id="KAK8086086.1"/>
    </source>
</evidence>
<name>A0ABR1WSF9_9PEZI</name>